<feature type="domain" description="HAMP" evidence="23">
    <location>
        <begin position="183"/>
        <end position="235"/>
    </location>
</feature>
<evidence type="ECO:0000256" key="13">
    <source>
        <dbReference type="ARBA" id="ARBA00022842"/>
    </source>
</evidence>
<keyword evidence="18" id="KW-0464">Manganese</keyword>
<keyword evidence="13" id="KW-0460">Magnesium</keyword>
<evidence type="ECO:0000256" key="3">
    <source>
        <dbReference type="ARBA" id="ARBA00001946"/>
    </source>
</evidence>
<evidence type="ECO:0000256" key="7">
    <source>
        <dbReference type="ARBA" id="ARBA00022553"/>
    </source>
</evidence>
<dbReference type="InterPro" id="IPR005467">
    <property type="entry name" value="His_kinase_dom"/>
</dbReference>
<dbReference type="GO" id="GO:0005524">
    <property type="term" value="F:ATP binding"/>
    <property type="evidence" value="ECO:0007669"/>
    <property type="project" value="UniProtKB-KW"/>
</dbReference>
<comment type="caution">
    <text evidence="24">The sequence shown here is derived from an EMBL/GenBank/DDBJ whole genome shotgun (WGS) entry which is preliminary data.</text>
</comment>
<dbReference type="GO" id="GO:0005886">
    <property type="term" value="C:plasma membrane"/>
    <property type="evidence" value="ECO:0007669"/>
    <property type="project" value="UniProtKB-SubCell"/>
</dbReference>
<evidence type="ECO:0000256" key="16">
    <source>
        <dbReference type="ARBA" id="ARBA00023016"/>
    </source>
</evidence>
<dbReference type="CDD" id="cd06225">
    <property type="entry name" value="HAMP"/>
    <property type="match status" value="1"/>
</dbReference>
<dbReference type="PROSITE" id="PS50885">
    <property type="entry name" value="HAMP"/>
    <property type="match status" value="1"/>
</dbReference>
<dbReference type="Pfam" id="PF00672">
    <property type="entry name" value="HAMP"/>
    <property type="match status" value="1"/>
</dbReference>
<evidence type="ECO:0000256" key="18">
    <source>
        <dbReference type="ARBA" id="ARBA00023211"/>
    </source>
</evidence>
<keyword evidence="21" id="KW-0472">Membrane</keyword>
<evidence type="ECO:0000256" key="9">
    <source>
        <dbReference type="ARBA" id="ARBA00022741"/>
    </source>
</evidence>
<dbReference type="GO" id="GO:0000155">
    <property type="term" value="F:phosphorelay sensor kinase activity"/>
    <property type="evidence" value="ECO:0007669"/>
    <property type="project" value="InterPro"/>
</dbReference>
<comment type="cofactor">
    <cofactor evidence="2">
        <name>Mn(2+)</name>
        <dbReference type="ChEBI" id="CHEBI:29035"/>
    </cofactor>
</comment>
<dbReference type="PRINTS" id="PR00344">
    <property type="entry name" value="BCTRLSENSOR"/>
</dbReference>
<dbReference type="EMBL" id="JZWI01000023">
    <property type="protein sequence ID" value="KLN54477.1"/>
    <property type="molecule type" value="Genomic_DNA"/>
</dbReference>
<dbReference type="Proteomes" id="UP000035170">
    <property type="component" value="Unassembled WGS sequence"/>
</dbReference>
<dbReference type="InterPro" id="IPR003594">
    <property type="entry name" value="HATPase_dom"/>
</dbReference>
<dbReference type="Gene3D" id="3.30.565.10">
    <property type="entry name" value="Histidine kinase-like ATPase, C-terminal domain"/>
    <property type="match status" value="1"/>
</dbReference>
<evidence type="ECO:0000256" key="20">
    <source>
        <dbReference type="ARBA" id="ARBA00041776"/>
    </source>
</evidence>
<dbReference type="SMART" id="SM00387">
    <property type="entry name" value="HATPase_c"/>
    <property type="match status" value="1"/>
</dbReference>
<dbReference type="NCBIfam" id="NF012163">
    <property type="entry name" value="BaeS_SmeS"/>
    <property type="match status" value="1"/>
</dbReference>
<evidence type="ECO:0000313" key="24">
    <source>
        <dbReference type="EMBL" id="KLN54477.1"/>
    </source>
</evidence>
<evidence type="ECO:0000256" key="4">
    <source>
        <dbReference type="ARBA" id="ARBA00004429"/>
    </source>
</evidence>
<evidence type="ECO:0000256" key="11">
    <source>
        <dbReference type="ARBA" id="ARBA00022801"/>
    </source>
</evidence>
<comment type="cofactor">
    <cofactor evidence="3">
        <name>Mg(2+)</name>
        <dbReference type="ChEBI" id="CHEBI:18420"/>
    </cofactor>
</comment>
<dbReference type="InterPro" id="IPR003660">
    <property type="entry name" value="HAMP_dom"/>
</dbReference>
<evidence type="ECO:0000256" key="10">
    <source>
        <dbReference type="ARBA" id="ARBA00022777"/>
    </source>
</evidence>
<comment type="subcellular location">
    <subcellularLocation>
        <location evidence="4">Cell inner membrane</location>
        <topology evidence="4">Multi-pass membrane protein</topology>
    </subcellularLocation>
</comment>
<evidence type="ECO:0000256" key="17">
    <source>
        <dbReference type="ARBA" id="ARBA00023026"/>
    </source>
</evidence>
<dbReference type="InterPro" id="IPR036097">
    <property type="entry name" value="HisK_dim/P_sf"/>
</dbReference>
<evidence type="ECO:0000313" key="25">
    <source>
        <dbReference type="Proteomes" id="UP000035170"/>
    </source>
</evidence>
<dbReference type="InterPro" id="IPR004358">
    <property type="entry name" value="Sig_transdc_His_kin-like_C"/>
</dbReference>
<dbReference type="SUPFAM" id="SSF158472">
    <property type="entry name" value="HAMP domain-like"/>
    <property type="match status" value="1"/>
</dbReference>
<keyword evidence="6" id="KW-1003">Cell membrane</keyword>
<dbReference type="RefSeq" id="WP_047785991.1">
    <property type="nucleotide sequence ID" value="NZ_JZWI01000023.1"/>
</dbReference>
<evidence type="ECO:0000256" key="6">
    <source>
        <dbReference type="ARBA" id="ARBA00022475"/>
    </source>
</evidence>
<dbReference type="PROSITE" id="PS50109">
    <property type="entry name" value="HIS_KIN"/>
    <property type="match status" value="1"/>
</dbReference>
<organism evidence="24 25">
    <name type="scientific">Variovorax paradoxus</name>
    <dbReference type="NCBI Taxonomy" id="34073"/>
    <lineage>
        <taxon>Bacteria</taxon>
        <taxon>Pseudomonadati</taxon>
        <taxon>Pseudomonadota</taxon>
        <taxon>Betaproteobacteria</taxon>
        <taxon>Burkholderiales</taxon>
        <taxon>Comamonadaceae</taxon>
        <taxon>Variovorax</taxon>
    </lineage>
</organism>
<dbReference type="CDD" id="cd00082">
    <property type="entry name" value="HisKA"/>
    <property type="match status" value="1"/>
</dbReference>
<keyword evidence="16" id="KW-0346">Stress response</keyword>
<keyword evidence="9" id="KW-0547">Nucleotide-binding</keyword>
<keyword evidence="15" id="KW-0902">Two-component regulatory system</keyword>
<keyword evidence="25" id="KW-1185">Reference proteome</keyword>
<keyword evidence="12" id="KW-0067">ATP-binding</keyword>
<dbReference type="InterPro" id="IPR036890">
    <property type="entry name" value="HATPase_C_sf"/>
</dbReference>
<evidence type="ECO:0000256" key="1">
    <source>
        <dbReference type="ARBA" id="ARBA00000085"/>
    </source>
</evidence>
<feature type="domain" description="Histidine kinase" evidence="22">
    <location>
        <begin position="243"/>
        <end position="458"/>
    </location>
</feature>
<evidence type="ECO:0000256" key="8">
    <source>
        <dbReference type="ARBA" id="ARBA00022679"/>
    </source>
</evidence>
<keyword evidence="21" id="KW-0812">Transmembrane</keyword>
<dbReference type="PANTHER" id="PTHR44936">
    <property type="entry name" value="SENSOR PROTEIN CREC"/>
    <property type="match status" value="1"/>
</dbReference>
<name>A0A0H2M1A8_VARPD</name>
<dbReference type="EC" id="2.7.13.3" evidence="5"/>
<dbReference type="Gene3D" id="6.10.340.10">
    <property type="match status" value="1"/>
</dbReference>
<keyword evidence="21" id="KW-1133">Transmembrane helix</keyword>
<dbReference type="GO" id="GO:0004721">
    <property type="term" value="F:phosphoprotein phosphatase activity"/>
    <property type="evidence" value="ECO:0007669"/>
    <property type="project" value="UniProtKB-KW"/>
</dbReference>
<feature type="transmembrane region" description="Helical" evidence="21">
    <location>
        <begin position="161"/>
        <end position="182"/>
    </location>
</feature>
<evidence type="ECO:0000256" key="2">
    <source>
        <dbReference type="ARBA" id="ARBA00001936"/>
    </source>
</evidence>
<dbReference type="AlphaFoldDB" id="A0A0H2M1A8"/>
<keyword evidence="11" id="KW-0378">Hydrolase</keyword>
<gene>
    <name evidence="24" type="primary">baeS2</name>
    <name evidence="24" type="ORF">VPARA_43990</name>
</gene>
<dbReference type="FunFam" id="3.30.565.10:FF:000006">
    <property type="entry name" value="Sensor histidine kinase WalK"/>
    <property type="match status" value="1"/>
</dbReference>
<reference evidence="24 25" key="1">
    <citation type="submission" date="2015-03" db="EMBL/GenBank/DDBJ databases">
        <title>Genome sequence of Variovorax paradoxus TBEA6.</title>
        <authorList>
            <person name="Poehlein A."/>
            <person name="Schuldes J."/>
            <person name="Wuebbeler J.H."/>
            <person name="Hiessl S."/>
            <person name="Steinbuechel A."/>
            <person name="Daniel R."/>
        </authorList>
    </citation>
    <scope>NUCLEOTIDE SEQUENCE [LARGE SCALE GENOMIC DNA]</scope>
    <source>
        <strain evidence="24 25">TBEA6</strain>
    </source>
</reference>
<keyword evidence="8 24" id="KW-0808">Transferase</keyword>
<evidence type="ECO:0000256" key="5">
    <source>
        <dbReference type="ARBA" id="ARBA00012438"/>
    </source>
</evidence>
<proteinExistence type="predicted"/>
<dbReference type="Pfam" id="PF02518">
    <property type="entry name" value="HATPase_c"/>
    <property type="match status" value="1"/>
</dbReference>
<dbReference type="Pfam" id="PF00512">
    <property type="entry name" value="HisKA"/>
    <property type="match status" value="1"/>
</dbReference>
<sequence>MRVGITAKLFLAVLVACAAVLVVQGVAMRISFERGFLGYLNGQANERMEEIVPRLATGFGKHGNWDFLRTDFRAWMDLAVSRTADTAAPPRLTSSDQTGVILRMGVLDAELRHVAGNPQVAADSIRLPVVVDGRTVGWIATVPFEKVLASGESRFLEQQFAALRMIVLASLAVAALLTFVLARALLRRVRGMAGATHRLAAGDYASRVEVGANDELGTLARDFNQLAQTLEHTERARRTFMADISHELRTPLAVLRAELEAIQDGIRPPSASTLEAMNQEIGQLGKLIDDLHDLSLTDVGAMAYRRAPIDLVTVLQAAQGGMQRRFEAAGLQLEVSIAPSPLSISGDEARLQQLFGNLLENSLRYTDKGGIVRLRCQRRDAVASISIEDSAPGVPEDKLERLFERFYRLEASRNRTSGGSGLGLAICRNIVEAHDGKIVAEPSPLGGLRIHIELPLAAP</sequence>
<dbReference type="PATRIC" id="fig|34073.19.peg.4500"/>
<evidence type="ECO:0000256" key="21">
    <source>
        <dbReference type="SAM" id="Phobius"/>
    </source>
</evidence>
<dbReference type="Gene3D" id="1.10.287.130">
    <property type="match status" value="1"/>
</dbReference>
<dbReference type="SUPFAM" id="SSF55874">
    <property type="entry name" value="ATPase domain of HSP90 chaperone/DNA topoisomerase II/histidine kinase"/>
    <property type="match status" value="1"/>
</dbReference>
<evidence type="ECO:0000256" key="19">
    <source>
        <dbReference type="ARBA" id="ARBA00040454"/>
    </source>
</evidence>
<dbReference type="InterPro" id="IPR003661">
    <property type="entry name" value="HisK_dim/P_dom"/>
</dbReference>
<keyword evidence="7" id="KW-0597">Phosphoprotein</keyword>
<dbReference type="InterPro" id="IPR050980">
    <property type="entry name" value="2C_sensor_his_kinase"/>
</dbReference>
<keyword evidence="14" id="KW-0904">Protein phosphatase</keyword>
<evidence type="ECO:0000256" key="12">
    <source>
        <dbReference type="ARBA" id="ARBA00022840"/>
    </source>
</evidence>
<evidence type="ECO:0000256" key="14">
    <source>
        <dbReference type="ARBA" id="ARBA00022912"/>
    </source>
</evidence>
<keyword evidence="17" id="KW-0843">Virulence</keyword>
<evidence type="ECO:0000259" key="22">
    <source>
        <dbReference type="PROSITE" id="PS50109"/>
    </source>
</evidence>
<evidence type="ECO:0000256" key="15">
    <source>
        <dbReference type="ARBA" id="ARBA00023012"/>
    </source>
</evidence>
<protein>
    <recommendedName>
        <fullName evidence="19">Signal transduction histidine-protein kinase/phosphatase MprB</fullName>
        <ecNumber evidence="5">2.7.13.3</ecNumber>
    </recommendedName>
    <alternativeName>
        <fullName evidence="20">Mycobacterial persistence regulator B</fullName>
    </alternativeName>
</protein>
<evidence type="ECO:0000259" key="23">
    <source>
        <dbReference type="PROSITE" id="PS50885"/>
    </source>
</evidence>
<accession>A0A0H2M1A8</accession>
<dbReference type="SUPFAM" id="SSF47384">
    <property type="entry name" value="Homodimeric domain of signal transducing histidine kinase"/>
    <property type="match status" value="1"/>
</dbReference>
<comment type="catalytic activity">
    <reaction evidence="1">
        <text>ATP + protein L-histidine = ADP + protein N-phospho-L-histidine.</text>
        <dbReference type="EC" id="2.7.13.3"/>
    </reaction>
</comment>
<keyword evidence="10 24" id="KW-0418">Kinase</keyword>
<dbReference type="SMART" id="SM00388">
    <property type="entry name" value="HisKA"/>
    <property type="match status" value="1"/>
</dbReference>
<dbReference type="PANTHER" id="PTHR44936:SF9">
    <property type="entry name" value="SENSOR PROTEIN CREC"/>
    <property type="match status" value="1"/>
</dbReference>
<dbReference type="SMART" id="SM00304">
    <property type="entry name" value="HAMP"/>
    <property type="match status" value="1"/>
</dbReference>